<dbReference type="InterPro" id="IPR009737">
    <property type="entry name" value="Aim32/Apd1-like"/>
</dbReference>
<dbReference type="GeneID" id="29984939"/>
<feature type="compositionally biased region" description="Basic and acidic residues" evidence="1">
    <location>
        <begin position="317"/>
        <end position="330"/>
    </location>
</feature>
<gene>
    <name evidence="4" type="ORF">TGAM01_v202445</name>
</gene>
<dbReference type="Pfam" id="PF26640">
    <property type="entry name" value="DUF8212"/>
    <property type="match status" value="1"/>
</dbReference>
<reference evidence="4 5" key="1">
    <citation type="journal article" date="2016" name="Genome Announc.">
        <title>Draft Whole-Genome Sequence of Trichoderma gamsii T6085, a Promising Biocontrol Agent of Fusarium Head Blight on Wheat.</title>
        <authorList>
            <person name="Baroncelli R."/>
            <person name="Zapparata A."/>
            <person name="Piaggeschi G."/>
            <person name="Sarrocco S."/>
            <person name="Vannacci G."/>
        </authorList>
    </citation>
    <scope>NUCLEOTIDE SEQUENCE [LARGE SCALE GENOMIC DNA]</scope>
    <source>
        <strain evidence="4 5">T6085</strain>
    </source>
</reference>
<dbReference type="AlphaFoldDB" id="A0A2P4ZWF7"/>
<name>A0A2P4ZWF7_9HYPO</name>
<dbReference type="PANTHER" id="PTHR10622:SF10">
    <property type="entry name" value="HET DOMAIN-CONTAINING PROTEIN"/>
    <property type="match status" value="1"/>
</dbReference>
<accession>A0A2P4ZWF7</accession>
<dbReference type="STRING" id="398673.A0A2P4ZWF7"/>
<evidence type="ECO:0000259" key="3">
    <source>
        <dbReference type="Pfam" id="PF26640"/>
    </source>
</evidence>
<protein>
    <submittedName>
        <fullName evidence="4">Uncharacterized protein</fullName>
    </submittedName>
</protein>
<dbReference type="Pfam" id="PF06999">
    <property type="entry name" value="Suc_Fer-like"/>
    <property type="match status" value="1"/>
</dbReference>
<dbReference type="InterPro" id="IPR036249">
    <property type="entry name" value="Thioredoxin-like_sf"/>
</dbReference>
<evidence type="ECO:0000313" key="4">
    <source>
        <dbReference type="EMBL" id="PON28598.1"/>
    </source>
</evidence>
<dbReference type="Proteomes" id="UP000054821">
    <property type="component" value="Unassembled WGS sequence"/>
</dbReference>
<dbReference type="Pfam" id="PF06985">
    <property type="entry name" value="HET"/>
    <property type="match status" value="1"/>
</dbReference>
<keyword evidence="5" id="KW-1185">Reference proteome</keyword>
<dbReference type="EMBL" id="JPDN02000006">
    <property type="protein sequence ID" value="PON28598.1"/>
    <property type="molecule type" value="Genomic_DNA"/>
</dbReference>
<evidence type="ECO:0000313" key="5">
    <source>
        <dbReference type="Proteomes" id="UP000054821"/>
    </source>
</evidence>
<dbReference type="SUPFAM" id="SSF52833">
    <property type="entry name" value="Thioredoxin-like"/>
    <property type="match status" value="1"/>
</dbReference>
<evidence type="ECO:0000259" key="2">
    <source>
        <dbReference type="Pfam" id="PF06985"/>
    </source>
</evidence>
<dbReference type="InterPro" id="IPR058525">
    <property type="entry name" value="DUF8212"/>
</dbReference>
<comment type="caution">
    <text evidence="4">The sequence shown here is derived from an EMBL/GenBank/DDBJ whole genome shotgun (WGS) entry which is preliminary data.</text>
</comment>
<proteinExistence type="predicted"/>
<dbReference type="InterPro" id="IPR010730">
    <property type="entry name" value="HET"/>
</dbReference>
<dbReference type="RefSeq" id="XP_018661847.1">
    <property type="nucleotide sequence ID" value="XM_018804856.1"/>
</dbReference>
<sequence length="906" mass="100995">MPPPSATNGNAATPRMPVKQKMAVSLKSLMNSVLGAVPASVAGQLAAPSSSGGSAPMEALFGKTSAEVDGEECLHDCESCSVKYPRGFKVDEEDLLYGQVKGWSTHVLVGTGKSDWVRDVADEKGSVMEAIQKVGGVTNGRLMLSASNIPTPHDTHEYSEPTTVILLPAFATVQNVHPKNVSQLITSVINNAPTSSSPLVPWRSVIPASLPSPDASLPDLTINSCPHSAVILLCSQKTRDARCGQSAPLLRKELERHLRPLGLYRDLHDERPGGVGIYFISHVGGHKYSANVMVYRRPNPFGKDDEPLPEGVVEAAAAKEDNGEEGKDESQTENEEGDKEKGDVGAAQCIWLARIRPEDCENLNMRLLNTETYQITEFFDCNIPEYAILSHTWGLEELTYQDVTQSIELARQRKPQGFAKVEGACALAQSEGYAYIWIDACCIDKTSSTELSEAINSMYSWYRGSAICYAYLIDAEHCFSAEFRNSRWFTRGWTLQELIAPRDVVFYSKDWKLLGRKSLLKGLLSDITGIDISVLAGADPSIITVARKMSWAASRTTTRIEDTAYCLMGLFSVSIPLIYGEGKNAFFRLQEEIIKTVDDQSIFAWVVPELEFPNQQLFGLLAESPSAFKHTGKLVFPFATSRSSRRAAQIVNRSLQVELLVQPQDMFLMKNDNPAYRRLPRGLQANYYLAALGCRFGPSGDFSPCIDICALDEENSQFARVNPWILRETHLDSTTMSLRSRPHSDSWIYQITTYVEQLFRDPTVWESRLVSVSQIPRESTSLGFRIQLLSSGISTREGFPADRWYRDNRVLQGSYEVHDKYPCSVLRYERRHDETKNEGITRSIEGVVRVGLSDVSQERKALIGTKDFVRQQMVAMKHPGQFVALVLGLDVVYNFDRAGWRQEPWY</sequence>
<evidence type="ECO:0000256" key="1">
    <source>
        <dbReference type="SAM" id="MobiDB-lite"/>
    </source>
</evidence>
<feature type="region of interest" description="Disordered" evidence="1">
    <location>
        <begin position="317"/>
        <end position="342"/>
    </location>
</feature>
<feature type="domain" description="Heterokaryon incompatibility" evidence="2">
    <location>
        <begin position="386"/>
        <end position="475"/>
    </location>
</feature>
<feature type="domain" description="DUF8212" evidence="3">
    <location>
        <begin position="584"/>
        <end position="608"/>
    </location>
</feature>
<organism evidence="4 5">
    <name type="scientific">Trichoderma gamsii</name>
    <dbReference type="NCBI Taxonomy" id="398673"/>
    <lineage>
        <taxon>Eukaryota</taxon>
        <taxon>Fungi</taxon>
        <taxon>Dikarya</taxon>
        <taxon>Ascomycota</taxon>
        <taxon>Pezizomycotina</taxon>
        <taxon>Sordariomycetes</taxon>
        <taxon>Hypocreomycetidae</taxon>
        <taxon>Hypocreales</taxon>
        <taxon>Hypocreaceae</taxon>
        <taxon>Trichoderma</taxon>
    </lineage>
</organism>
<dbReference type="PANTHER" id="PTHR10622">
    <property type="entry name" value="HET DOMAIN-CONTAINING PROTEIN"/>
    <property type="match status" value="1"/>
</dbReference>